<dbReference type="Proteomes" id="UP001241377">
    <property type="component" value="Unassembled WGS sequence"/>
</dbReference>
<protein>
    <submittedName>
        <fullName evidence="1">Uncharacterized protein</fullName>
    </submittedName>
</protein>
<dbReference type="EMBL" id="JASBWR010000016">
    <property type="protein sequence ID" value="KAJ9109694.1"/>
    <property type="molecule type" value="Genomic_DNA"/>
</dbReference>
<accession>A0ACC2WET1</accession>
<proteinExistence type="predicted"/>
<keyword evidence="2" id="KW-1185">Reference proteome</keyword>
<evidence type="ECO:0000313" key="1">
    <source>
        <dbReference type="EMBL" id="KAJ9109694.1"/>
    </source>
</evidence>
<sequence length="75" mass="8494">MADAKLFTRSKAQELRAELQAADRKDKGYLKKKTALKKVVANMTMGNDSQYANKLSIHDAMLMAVLLQCLRYFPT</sequence>
<evidence type="ECO:0000313" key="2">
    <source>
        <dbReference type="Proteomes" id="UP001241377"/>
    </source>
</evidence>
<organism evidence="1 2">
    <name type="scientific">Naganishia cerealis</name>
    <dbReference type="NCBI Taxonomy" id="610337"/>
    <lineage>
        <taxon>Eukaryota</taxon>
        <taxon>Fungi</taxon>
        <taxon>Dikarya</taxon>
        <taxon>Basidiomycota</taxon>
        <taxon>Agaricomycotina</taxon>
        <taxon>Tremellomycetes</taxon>
        <taxon>Filobasidiales</taxon>
        <taxon>Filobasidiaceae</taxon>
        <taxon>Naganishia</taxon>
    </lineage>
</organism>
<reference evidence="1" key="1">
    <citation type="submission" date="2023-04" db="EMBL/GenBank/DDBJ databases">
        <title>Draft Genome sequencing of Naganishia species isolated from polar environments using Oxford Nanopore Technology.</title>
        <authorList>
            <person name="Leo P."/>
            <person name="Venkateswaran K."/>
        </authorList>
    </citation>
    <scope>NUCLEOTIDE SEQUENCE</scope>
    <source>
        <strain evidence="1">MNA-CCFEE 5261</strain>
    </source>
</reference>
<name>A0ACC2WET1_9TREE</name>
<comment type="caution">
    <text evidence="1">The sequence shown here is derived from an EMBL/GenBank/DDBJ whole genome shotgun (WGS) entry which is preliminary data.</text>
</comment>
<gene>
    <name evidence="1" type="ORF">QFC19_001924</name>
</gene>